<sequence>MSLKLYYNGTMSFADSLKYLTAIALTHQNIRVPVIGALYGEPGAGKTTFARRLKEEVAEKGKNDCRHAFTPKEGDPRSILDTFLNLLKGNRYVFPVILFTINDSVSSAAGDILSIECFRRFPEIVFLITPSPVPDLNFDTAFSRMLTVRKKLAHAFEVPFLEPECIVIRNPH</sequence>
<organism evidence="2 3">
    <name type="scientific">Candidatus Adlerbacteria bacterium GW2011_GWC1_50_9</name>
    <dbReference type="NCBI Taxonomy" id="1618608"/>
    <lineage>
        <taxon>Bacteria</taxon>
        <taxon>Candidatus Adleribacteriota</taxon>
    </lineage>
</organism>
<protein>
    <recommendedName>
        <fullName evidence="1">ORC1/DEAH AAA+ ATPase domain-containing protein</fullName>
    </recommendedName>
</protein>
<evidence type="ECO:0000313" key="2">
    <source>
        <dbReference type="EMBL" id="KKW20586.1"/>
    </source>
</evidence>
<dbReference type="GO" id="GO:0016887">
    <property type="term" value="F:ATP hydrolysis activity"/>
    <property type="evidence" value="ECO:0007669"/>
    <property type="project" value="InterPro"/>
</dbReference>
<dbReference type="EMBL" id="LCQQ01000028">
    <property type="protein sequence ID" value="KKW20586.1"/>
    <property type="molecule type" value="Genomic_DNA"/>
</dbReference>
<reference evidence="2 3" key="1">
    <citation type="journal article" date="2015" name="Nature">
        <title>rRNA introns, odd ribosomes, and small enigmatic genomes across a large radiation of phyla.</title>
        <authorList>
            <person name="Brown C.T."/>
            <person name="Hug L.A."/>
            <person name="Thomas B.C."/>
            <person name="Sharon I."/>
            <person name="Castelle C.J."/>
            <person name="Singh A."/>
            <person name="Wilkins M.J."/>
            <person name="Williams K.H."/>
            <person name="Banfield J.F."/>
        </authorList>
    </citation>
    <scope>NUCLEOTIDE SEQUENCE [LARGE SCALE GENOMIC DNA]</scope>
</reference>
<evidence type="ECO:0000313" key="3">
    <source>
        <dbReference type="Proteomes" id="UP000034201"/>
    </source>
</evidence>
<dbReference type="Pfam" id="PF13401">
    <property type="entry name" value="AAA_22"/>
    <property type="match status" value="1"/>
</dbReference>
<proteinExistence type="predicted"/>
<dbReference type="AlphaFoldDB" id="A0A0G1WP51"/>
<comment type="caution">
    <text evidence="2">The sequence shown here is derived from an EMBL/GenBank/DDBJ whole genome shotgun (WGS) entry which is preliminary data.</text>
</comment>
<dbReference type="InterPro" id="IPR027417">
    <property type="entry name" value="P-loop_NTPase"/>
</dbReference>
<gene>
    <name evidence="2" type="ORF">UY61_C0028G0004</name>
</gene>
<evidence type="ECO:0000259" key="1">
    <source>
        <dbReference type="Pfam" id="PF13401"/>
    </source>
</evidence>
<dbReference type="Proteomes" id="UP000034201">
    <property type="component" value="Unassembled WGS sequence"/>
</dbReference>
<dbReference type="Gene3D" id="3.40.50.300">
    <property type="entry name" value="P-loop containing nucleotide triphosphate hydrolases"/>
    <property type="match status" value="1"/>
</dbReference>
<dbReference type="SUPFAM" id="SSF52540">
    <property type="entry name" value="P-loop containing nucleoside triphosphate hydrolases"/>
    <property type="match status" value="1"/>
</dbReference>
<feature type="domain" description="ORC1/DEAH AAA+ ATPase" evidence="1">
    <location>
        <begin position="35"/>
        <end position="89"/>
    </location>
</feature>
<accession>A0A0G1WP51</accession>
<name>A0A0G1WP51_9BACT</name>
<dbReference type="InterPro" id="IPR049945">
    <property type="entry name" value="AAA_22"/>
</dbReference>